<name>A0A917B6W8_9MICO</name>
<evidence type="ECO:0000313" key="1">
    <source>
        <dbReference type="EMBL" id="GGF25116.1"/>
    </source>
</evidence>
<dbReference type="SUPFAM" id="SSF143744">
    <property type="entry name" value="GlcG-like"/>
    <property type="match status" value="1"/>
</dbReference>
<dbReference type="Gene3D" id="3.30.450.150">
    <property type="entry name" value="Haem-degrading domain"/>
    <property type="match status" value="1"/>
</dbReference>
<dbReference type="PIRSF" id="PIRSF008757">
    <property type="entry name" value="UCP008757"/>
    <property type="match status" value="1"/>
</dbReference>
<dbReference type="InterPro" id="IPR038084">
    <property type="entry name" value="PduO/GlcC-like_sf"/>
</dbReference>
<keyword evidence="2" id="KW-1185">Reference proteome</keyword>
<dbReference type="PANTHER" id="PTHR28255">
    <property type="match status" value="1"/>
</dbReference>
<dbReference type="RefSeq" id="WP_188677159.1">
    <property type="nucleotide sequence ID" value="NZ_BMGP01000003.1"/>
</dbReference>
<comment type="caution">
    <text evidence="1">The sequence shown here is derived from an EMBL/GenBank/DDBJ whole genome shotgun (WGS) entry which is preliminary data.</text>
</comment>
<proteinExistence type="predicted"/>
<gene>
    <name evidence="1" type="ORF">GCM10011399_18240</name>
</gene>
<dbReference type="Proteomes" id="UP000598775">
    <property type="component" value="Unassembled WGS sequence"/>
</dbReference>
<accession>A0A917B6W8</accession>
<dbReference type="EMBL" id="BMGP01000003">
    <property type="protein sequence ID" value="GGF25116.1"/>
    <property type="molecule type" value="Genomic_DNA"/>
</dbReference>
<dbReference type="InterPro" id="IPR010371">
    <property type="entry name" value="YBR137W-like"/>
</dbReference>
<dbReference type="InterPro" id="IPR005624">
    <property type="entry name" value="PduO/GlcC-like"/>
</dbReference>
<protein>
    <submittedName>
        <fullName evidence="1">UPF0303 protein</fullName>
    </submittedName>
</protein>
<dbReference type="Pfam" id="PF03928">
    <property type="entry name" value="HbpS-like"/>
    <property type="match status" value="1"/>
</dbReference>
<organism evidence="1 2">
    <name type="scientific">Subtercola lobariae</name>
    <dbReference type="NCBI Taxonomy" id="1588641"/>
    <lineage>
        <taxon>Bacteria</taxon>
        <taxon>Bacillati</taxon>
        <taxon>Actinomycetota</taxon>
        <taxon>Actinomycetes</taxon>
        <taxon>Micrococcales</taxon>
        <taxon>Microbacteriaceae</taxon>
        <taxon>Subtercola</taxon>
    </lineage>
</organism>
<dbReference type="AlphaFoldDB" id="A0A917B6W8"/>
<sequence length="171" mass="18700">MPSTDLPTESAVDEAILAAAEKLEQLRQHERDLQFTSFDYDDAWDVGSKLRDLALERSLPIAISVVFGEQTVFHAALPGANADNNDWLRRKFNVVRRYGESSYTVGTLFRSRGTTFEASSRLPLADFAAHGGAVPLRVNGSLIGAVGVSGLAQADDHDLVVEVLTWLRGQE</sequence>
<dbReference type="PANTHER" id="PTHR28255:SF1">
    <property type="entry name" value="UPF0303 PROTEIN YBR137W"/>
    <property type="match status" value="1"/>
</dbReference>
<reference evidence="1 2" key="1">
    <citation type="journal article" date="2014" name="Int. J. Syst. Evol. Microbiol.">
        <title>Complete genome sequence of Corynebacterium casei LMG S-19264T (=DSM 44701T), isolated from a smear-ripened cheese.</title>
        <authorList>
            <consortium name="US DOE Joint Genome Institute (JGI-PGF)"/>
            <person name="Walter F."/>
            <person name="Albersmeier A."/>
            <person name="Kalinowski J."/>
            <person name="Ruckert C."/>
        </authorList>
    </citation>
    <scope>NUCLEOTIDE SEQUENCE [LARGE SCALE GENOMIC DNA]</scope>
    <source>
        <strain evidence="1 2">CGMCC 1.12976</strain>
    </source>
</reference>
<dbReference type="NCBIfam" id="NF002696">
    <property type="entry name" value="PRK02487.1-5"/>
    <property type="match status" value="1"/>
</dbReference>
<evidence type="ECO:0000313" key="2">
    <source>
        <dbReference type="Proteomes" id="UP000598775"/>
    </source>
</evidence>